<dbReference type="Pfam" id="PF03551">
    <property type="entry name" value="PadR"/>
    <property type="match status" value="1"/>
</dbReference>
<accession>A0A0D8BMU2</accession>
<dbReference type="Gene3D" id="1.10.10.10">
    <property type="entry name" value="Winged helix-like DNA-binding domain superfamily/Winged helix DNA-binding domain"/>
    <property type="match status" value="1"/>
</dbReference>
<organism evidence="3 4">
    <name type="scientific">Frankia torreyi</name>
    <dbReference type="NCBI Taxonomy" id="1856"/>
    <lineage>
        <taxon>Bacteria</taxon>
        <taxon>Bacillati</taxon>
        <taxon>Actinomycetota</taxon>
        <taxon>Actinomycetes</taxon>
        <taxon>Frankiales</taxon>
        <taxon>Frankiaceae</taxon>
        <taxon>Frankia</taxon>
    </lineage>
</organism>
<dbReference type="RefSeq" id="WP_044882871.1">
    <property type="nucleotide sequence ID" value="NZ_JYFN01000001.1"/>
</dbReference>
<dbReference type="InterPro" id="IPR036390">
    <property type="entry name" value="WH_DNA-bd_sf"/>
</dbReference>
<evidence type="ECO:0000259" key="2">
    <source>
        <dbReference type="Pfam" id="PF03551"/>
    </source>
</evidence>
<dbReference type="PANTHER" id="PTHR33169:SF14">
    <property type="entry name" value="TRANSCRIPTIONAL REGULATOR RV3488"/>
    <property type="match status" value="1"/>
</dbReference>
<dbReference type="SUPFAM" id="SSF46785">
    <property type="entry name" value="Winged helix' DNA-binding domain"/>
    <property type="match status" value="1"/>
</dbReference>
<dbReference type="InterPro" id="IPR005149">
    <property type="entry name" value="Tscrpt_reg_PadR_N"/>
</dbReference>
<dbReference type="EMBL" id="JYFN01000001">
    <property type="protein sequence ID" value="KJE25415.1"/>
    <property type="molecule type" value="Genomic_DNA"/>
</dbReference>
<proteinExistence type="predicted"/>
<dbReference type="InterPro" id="IPR052509">
    <property type="entry name" value="Metal_resp_DNA-bind_regulator"/>
</dbReference>
<comment type="caution">
    <text evidence="3">The sequence shown here is derived from an EMBL/GenBank/DDBJ whole genome shotgun (WGS) entry which is preliminary data.</text>
</comment>
<protein>
    <submittedName>
        <fullName evidence="3">Transcriptional regulator PadR-like family</fullName>
    </submittedName>
</protein>
<dbReference type="PANTHER" id="PTHR33169">
    <property type="entry name" value="PADR-FAMILY TRANSCRIPTIONAL REGULATOR"/>
    <property type="match status" value="1"/>
</dbReference>
<evidence type="ECO:0000313" key="3">
    <source>
        <dbReference type="EMBL" id="KJE25415.1"/>
    </source>
</evidence>
<evidence type="ECO:0000256" key="1">
    <source>
        <dbReference type="SAM" id="MobiDB-lite"/>
    </source>
</evidence>
<dbReference type="InterPro" id="IPR036388">
    <property type="entry name" value="WH-like_DNA-bd_sf"/>
</dbReference>
<feature type="compositionally biased region" description="Low complexity" evidence="1">
    <location>
        <begin position="93"/>
        <end position="111"/>
    </location>
</feature>
<feature type="region of interest" description="Disordered" evidence="1">
    <location>
        <begin position="88"/>
        <end position="111"/>
    </location>
</feature>
<reference evidence="4" key="1">
    <citation type="submission" date="2015-02" db="EMBL/GenBank/DDBJ databases">
        <title>Draft Genome of Frankia sp. CpI1-S.</title>
        <authorList>
            <person name="Oshone R.T."/>
            <person name="Ngom M."/>
            <person name="Ghodhbane-Gtari F."/>
            <person name="Gtari M."/>
            <person name="Morris K."/>
            <person name="Thomas K."/>
            <person name="Sen A."/>
            <person name="Tisa L.S."/>
        </authorList>
    </citation>
    <scope>NUCLEOTIDE SEQUENCE [LARGE SCALE GENOMIC DNA]</scope>
    <source>
        <strain evidence="4">CpI1-S</strain>
    </source>
</reference>
<dbReference type="OrthoDB" id="122286at2"/>
<dbReference type="PATRIC" id="fig|1502723.3.peg.30"/>
<gene>
    <name evidence="3" type="ORF">FF36_00028</name>
</gene>
<reference evidence="3 4" key="2">
    <citation type="journal article" date="2016" name="Genome Announc.">
        <title>Permanent Draft Genome Sequences for Two Variants of Frankia sp. Strain CpI1, the First Frankia Strain Isolated from Root Nodules of Comptonia peregrina.</title>
        <authorList>
            <person name="Oshone R."/>
            <person name="Hurst S.G.IV."/>
            <person name="Abebe-Akele F."/>
            <person name="Simpson S."/>
            <person name="Morris K."/>
            <person name="Thomas W.K."/>
            <person name="Tisa L.S."/>
        </authorList>
    </citation>
    <scope>NUCLEOTIDE SEQUENCE [LARGE SCALE GENOMIC DNA]</scope>
    <source>
        <strain evidence="4">CpI1-S</strain>
    </source>
</reference>
<sequence length="111" mass="12217">MKLTNVLERVLRVFLEDPQADRYGYDLMKAAKVASGTLYPMLARLQDEGLVTSAWEQARPDAGGRPPRKYYRLTGEGVRVARLELAQASLDHSTAPGTRRTTGRPATGSAQ</sequence>
<name>A0A0D8BMU2_9ACTN</name>
<dbReference type="Proteomes" id="UP000032545">
    <property type="component" value="Unassembled WGS sequence"/>
</dbReference>
<dbReference type="AlphaFoldDB" id="A0A0D8BMU2"/>
<evidence type="ECO:0000313" key="4">
    <source>
        <dbReference type="Proteomes" id="UP000032545"/>
    </source>
</evidence>
<keyword evidence="4" id="KW-1185">Reference proteome</keyword>
<feature type="domain" description="Transcription regulator PadR N-terminal" evidence="2">
    <location>
        <begin position="19"/>
        <end position="80"/>
    </location>
</feature>